<dbReference type="KEGG" id="rhs:A3Q41_04987"/>
<dbReference type="InterPro" id="IPR046151">
    <property type="entry name" value="DUF6153"/>
</dbReference>
<dbReference type="Pfam" id="PF19650">
    <property type="entry name" value="DUF6153"/>
    <property type="match status" value="1"/>
</dbReference>
<dbReference type="AlphaFoldDB" id="A0A143QU37"/>
<evidence type="ECO:0000313" key="2">
    <source>
        <dbReference type="EMBL" id="AMY26242.1"/>
    </source>
</evidence>
<evidence type="ECO:0000313" key="3">
    <source>
        <dbReference type="Proteomes" id="UP000076038"/>
    </source>
</evidence>
<organism evidence="2 3">
    <name type="scientific">Rhodococcoides fascians</name>
    <name type="common">Rhodococcus fascians</name>
    <dbReference type="NCBI Taxonomy" id="1828"/>
    <lineage>
        <taxon>Bacteria</taxon>
        <taxon>Bacillati</taxon>
        <taxon>Actinomycetota</taxon>
        <taxon>Actinomycetes</taxon>
        <taxon>Mycobacteriales</taxon>
        <taxon>Nocardiaceae</taxon>
        <taxon>Rhodococcoides</taxon>
    </lineage>
</organism>
<dbReference type="EMBL" id="CP015221">
    <property type="protein sequence ID" value="AMY26242.1"/>
    <property type="molecule type" value="Genomic_DNA"/>
</dbReference>
<name>A0A143QU37_RHOFA</name>
<gene>
    <name evidence="2" type="ORF">A3Q41_04987</name>
</gene>
<sequence length="165" mass="17711">MLRRPNATRQAYPQGVYVGIIGRMHSVNRHGRRGTAPTAALLIALTVFGVLLMHSVTPMSMPVTGSMSMSMSGGRASFAAPSHMADSVSVPVMTGEHDCPSGYQMMHPCVGTTASWPALTVPVTSAAIDPVPTLLNRIVGRTDSEWGRAPPWTLWELDRSVTLRV</sequence>
<keyword evidence="1" id="KW-0472">Membrane</keyword>
<keyword evidence="1" id="KW-0812">Transmembrane</keyword>
<dbReference type="PATRIC" id="fig|1653479.3.peg.5055"/>
<geneLocation type="plasmid" evidence="2 3">
    <name>unnamed1</name>
</geneLocation>
<keyword evidence="3" id="KW-1185">Reference proteome</keyword>
<protein>
    <submittedName>
        <fullName evidence="2">Uncharacterized protein</fullName>
    </submittedName>
</protein>
<keyword evidence="1" id="KW-1133">Transmembrane helix</keyword>
<reference evidence="2 3" key="1">
    <citation type="journal article" date="2016" name="Genome Announc.">
        <title>Complete Genome and Plasmid Sequences for Rhodococcus fascians D188 and Draft Sequences for Rhodococcus Isolates PBTS 1 and PBTS 2.</title>
        <authorList>
            <person name="Stamler R.A."/>
            <person name="Vereecke D."/>
            <person name="Zhang Y."/>
            <person name="Schilkey F."/>
            <person name="Devitt N."/>
            <person name="Randall J.J."/>
        </authorList>
    </citation>
    <scope>NUCLEOTIDE SEQUENCE [LARGE SCALE GENOMIC DNA]</scope>
    <source>
        <strain evidence="2 3">PBTS2</strain>
        <plasmid evidence="2">unnamed1</plasmid>
    </source>
</reference>
<proteinExistence type="predicted"/>
<accession>A0A143QU37</accession>
<keyword evidence="2" id="KW-0614">Plasmid</keyword>
<evidence type="ECO:0000256" key="1">
    <source>
        <dbReference type="SAM" id="Phobius"/>
    </source>
</evidence>
<reference evidence="3" key="2">
    <citation type="submission" date="2016-04" db="EMBL/GenBank/DDBJ databases">
        <title>Complete Genome and Plasmid Sequences for Rhodococcus fascians D188 and Draft Sequences for Rhodococcus spp. Isolates PBTS 1 and PBTS 2.</title>
        <authorList>
            <person name="Stamer R."/>
            <person name="Vereecke D."/>
            <person name="Zhang Y."/>
            <person name="Schilkey F."/>
            <person name="Devitt N."/>
            <person name="Randall J."/>
        </authorList>
    </citation>
    <scope>NUCLEOTIDE SEQUENCE [LARGE SCALE GENOMIC DNA]</scope>
    <source>
        <strain evidence="3">PBTS2</strain>
        <plasmid evidence="3">unnamed1</plasmid>
    </source>
</reference>
<dbReference type="Proteomes" id="UP000076038">
    <property type="component" value="Plasmid unnamed1"/>
</dbReference>
<feature type="transmembrane region" description="Helical" evidence="1">
    <location>
        <begin position="39"/>
        <end position="61"/>
    </location>
</feature>